<dbReference type="InterPro" id="IPR050109">
    <property type="entry name" value="HTH-type_TetR-like_transc_reg"/>
</dbReference>
<keyword evidence="1" id="KW-0805">Transcription regulation</keyword>
<dbReference type="Proteomes" id="UP000307768">
    <property type="component" value="Unassembled WGS sequence"/>
</dbReference>
<evidence type="ECO:0000313" key="6">
    <source>
        <dbReference type="EMBL" id="KAA1423797.1"/>
    </source>
</evidence>
<dbReference type="InterPro" id="IPR001647">
    <property type="entry name" value="HTH_TetR"/>
</dbReference>
<organism evidence="6 7">
    <name type="scientific">Mumia zhuanghuii</name>
    <dbReference type="NCBI Taxonomy" id="2585211"/>
    <lineage>
        <taxon>Bacteria</taxon>
        <taxon>Bacillati</taxon>
        <taxon>Actinomycetota</taxon>
        <taxon>Actinomycetes</taxon>
        <taxon>Propionibacteriales</taxon>
        <taxon>Nocardioidaceae</taxon>
        <taxon>Mumia</taxon>
    </lineage>
</organism>
<feature type="DNA-binding region" description="H-T-H motif" evidence="4">
    <location>
        <begin position="39"/>
        <end position="58"/>
    </location>
</feature>
<proteinExistence type="predicted"/>
<protein>
    <submittedName>
        <fullName evidence="6">TetR/AcrR family transcriptional regulator</fullName>
    </submittedName>
</protein>
<dbReference type="AlphaFoldDB" id="A0A5Q6S0T6"/>
<dbReference type="EMBL" id="VDFQ02000002">
    <property type="protein sequence ID" value="KAA1423797.1"/>
    <property type="molecule type" value="Genomic_DNA"/>
</dbReference>
<accession>A0A5Q6S0T6</accession>
<dbReference type="PANTHER" id="PTHR30055">
    <property type="entry name" value="HTH-TYPE TRANSCRIPTIONAL REGULATOR RUTR"/>
    <property type="match status" value="1"/>
</dbReference>
<evidence type="ECO:0000256" key="4">
    <source>
        <dbReference type="PROSITE-ProRule" id="PRU00335"/>
    </source>
</evidence>
<dbReference type="OrthoDB" id="9796019at2"/>
<dbReference type="Gene3D" id="1.10.357.10">
    <property type="entry name" value="Tetracycline Repressor, domain 2"/>
    <property type="match status" value="1"/>
</dbReference>
<evidence type="ECO:0000256" key="1">
    <source>
        <dbReference type="ARBA" id="ARBA00023015"/>
    </source>
</evidence>
<comment type="caution">
    <text evidence="6">The sequence shown here is derived from an EMBL/GenBank/DDBJ whole genome shotgun (WGS) entry which is preliminary data.</text>
</comment>
<keyword evidence="3" id="KW-0804">Transcription</keyword>
<dbReference type="InterPro" id="IPR009057">
    <property type="entry name" value="Homeodomain-like_sf"/>
</dbReference>
<name>A0A5Q6S0T6_9ACTN</name>
<dbReference type="Gene3D" id="1.10.10.60">
    <property type="entry name" value="Homeodomain-like"/>
    <property type="match status" value="1"/>
</dbReference>
<feature type="domain" description="HTH tetR-type" evidence="5">
    <location>
        <begin position="16"/>
        <end position="76"/>
    </location>
</feature>
<gene>
    <name evidence="6" type="ORF">FE697_009550</name>
</gene>
<dbReference type="SUPFAM" id="SSF46689">
    <property type="entry name" value="Homeodomain-like"/>
    <property type="match status" value="1"/>
</dbReference>
<dbReference type="Pfam" id="PF00440">
    <property type="entry name" value="TetR_N"/>
    <property type="match status" value="1"/>
</dbReference>
<dbReference type="PANTHER" id="PTHR30055:SF148">
    <property type="entry name" value="TETR-FAMILY TRANSCRIPTIONAL REGULATOR"/>
    <property type="match status" value="1"/>
</dbReference>
<evidence type="ECO:0000256" key="2">
    <source>
        <dbReference type="ARBA" id="ARBA00023125"/>
    </source>
</evidence>
<reference evidence="6 7" key="1">
    <citation type="submission" date="2019-09" db="EMBL/GenBank/DDBJ databases">
        <title>Mumia zhuanghuii sp. nov. isolated from the intestinal contents of plateau pika (Ochotona curzoniae) in the Qinghai-Tibet plateau of China.</title>
        <authorList>
            <person name="Tian Z."/>
        </authorList>
    </citation>
    <scope>NUCLEOTIDE SEQUENCE [LARGE SCALE GENOMIC DNA]</scope>
    <source>
        <strain evidence="7">350</strain>
    </source>
</reference>
<dbReference type="GO" id="GO:0000976">
    <property type="term" value="F:transcription cis-regulatory region binding"/>
    <property type="evidence" value="ECO:0007669"/>
    <property type="project" value="TreeGrafter"/>
</dbReference>
<dbReference type="InterPro" id="IPR036271">
    <property type="entry name" value="Tet_transcr_reg_TetR-rel_C_sf"/>
</dbReference>
<keyword evidence="2 4" id="KW-0238">DNA-binding</keyword>
<dbReference type="SUPFAM" id="SSF48498">
    <property type="entry name" value="Tetracyclin repressor-like, C-terminal domain"/>
    <property type="match status" value="1"/>
</dbReference>
<dbReference type="PROSITE" id="PS50977">
    <property type="entry name" value="HTH_TETR_2"/>
    <property type="match status" value="1"/>
</dbReference>
<dbReference type="GO" id="GO:0003700">
    <property type="term" value="F:DNA-binding transcription factor activity"/>
    <property type="evidence" value="ECO:0007669"/>
    <property type="project" value="TreeGrafter"/>
</dbReference>
<sequence length="198" mass="21431">MPERESVSRAPRRRSERARTAVLDATAALIEEVPYARLTVEAIAARAGVGKQTIYRWWPSRGAVVFDALLERSGGGDAALPDTGDLRADLSSFLRASAREMTAPSTDAFLRAVTVEILQDEAVALQYRQRLLTPQRAAVRQRLATAYDAGLLRDDVDLDVLVECLVGPVAGRWLLGSGALDDAYADAVVDVALRGAIR</sequence>
<evidence type="ECO:0000256" key="3">
    <source>
        <dbReference type="ARBA" id="ARBA00023163"/>
    </source>
</evidence>
<dbReference type="InterPro" id="IPR011075">
    <property type="entry name" value="TetR_C"/>
</dbReference>
<dbReference type="RefSeq" id="WP_149769316.1">
    <property type="nucleotide sequence ID" value="NZ_VDFQ02000002.1"/>
</dbReference>
<evidence type="ECO:0000313" key="7">
    <source>
        <dbReference type="Proteomes" id="UP000307768"/>
    </source>
</evidence>
<evidence type="ECO:0000259" key="5">
    <source>
        <dbReference type="PROSITE" id="PS50977"/>
    </source>
</evidence>
<dbReference type="Pfam" id="PF16859">
    <property type="entry name" value="TetR_C_11"/>
    <property type="match status" value="1"/>
</dbReference>